<dbReference type="Pfam" id="PF08276">
    <property type="entry name" value="PAN_2"/>
    <property type="match status" value="1"/>
</dbReference>
<gene>
    <name evidence="25" type="ORF">RCOM_1494580</name>
</gene>
<dbReference type="Gene3D" id="3.30.200.20">
    <property type="entry name" value="Phosphorylase Kinase, domain 1"/>
    <property type="match status" value="1"/>
</dbReference>
<keyword evidence="15" id="KW-0675">Receptor</keyword>
<dbReference type="InterPro" id="IPR011009">
    <property type="entry name" value="Kinase-like_dom_sf"/>
</dbReference>
<evidence type="ECO:0000259" key="22">
    <source>
        <dbReference type="PROSITE" id="PS50011"/>
    </source>
</evidence>
<comment type="catalytic activity">
    <reaction evidence="18 19">
        <text>L-seryl-[protein] + ATP = O-phospho-L-seryl-[protein] + ADP + H(+)</text>
        <dbReference type="Rhea" id="RHEA:17989"/>
        <dbReference type="Rhea" id="RHEA-COMP:9863"/>
        <dbReference type="Rhea" id="RHEA-COMP:11604"/>
        <dbReference type="ChEBI" id="CHEBI:15378"/>
        <dbReference type="ChEBI" id="CHEBI:29999"/>
        <dbReference type="ChEBI" id="CHEBI:30616"/>
        <dbReference type="ChEBI" id="CHEBI:83421"/>
        <dbReference type="ChEBI" id="CHEBI:456216"/>
        <dbReference type="EC" id="2.7.11.1"/>
    </reaction>
</comment>
<evidence type="ECO:0000256" key="20">
    <source>
        <dbReference type="SAM" id="Phobius"/>
    </source>
</evidence>
<dbReference type="GO" id="GO:0007165">
    <property type="term" value="P:signal transduction"/>
    <property type="evidence" value="ECO:0000318"/>
    <property type="project" value="GO_Central"/>
</dbReference>
<dbReference type="Gene3D" id="2.90.10.10">
    <property type="entry name" value="Bulb-type lectin domain"/>
    <property type="match status" value="1"/>
</dbReference>
<evidence type="ECO:0000256" key="16">
    <source>
        <dbReference type="ARBA" id="ARBA00023180"/>
    </source>
</evidence>
<evidence type="ECO:0000256" key="7">
    <source>
        <dbReference type="ARBA" id="ARBA00022729"/>
    </source>
</evidence>
<dbReference type="SMART" id="SM00220">
    <property type="entry name" value="S_TKc"/>
    <property type="match status" value="1"/>
</dbReference>
<keyword evidence="2" id="KW-1003">Cell membrane</keyword>
<evidence type="ECO:0000256" key="1">
    <source>
        <dbReference type="ARBA" id="ARBA00004251"/>
    </source>
</evidence>
<evidence type="ECO:0000259" key="23">
    <source>
        <dbReference type="PROSITE" id="PS50927"/>
    </source>
</evidence>
<name>B9RQP5_RICCO</name>
<dbReference type="Gene3D" id="1.10.510.10">
    <property type="entry name" value="Transferase(Phosphotransferase) domain 1"/>
    <property type="match status" value="1"/>
</dbReference>
<keyword evidence="11 19" id="KW-0067">ATP-binding</keyword>
<keyword evidence="26" id="KW-1185">Reference proteome</keyword>
<dbReference type="Pfam" id="PF07714">
    <property type="entry name" value="PK_Tyr_Ser-Thr"/>
    <property type="match status" value="1"/>
</dbReference>
<keyword evidence="5 19" id="KW-0808">Transferase</keyword>
<dbReference type="PANTHER" id="PTHR27002:SF926">
    <property type="entry name" value="OS07G0535800 PROTEIN"/>
    <property type="match status" value="1"/>
</dbReference>
<dbReference type="FunFam" id="2.90.10.10:FF:000009">
    <property type="entry name" value="Receptor-like serine/threonine-protein kinase SD1-8"/>
    <property type="match status" value="1"/>
</dbReference>
<evidence type="ECO:0000256" key="4">
    <source>
        <dbReference type="ARBA" id="ARBA00022553"/>
    </source>
</evidence>
<feature type="transmembrane region" description="Helical" evidence="20">
    <location>
        <begin position="394"/>
        <end position="419"/>
    </location>
</feature>
<dbReference type="InterPro" id="IPR003609">
    <property type="entry name" value="Pan_app"/>
</dbReference>
<dbReference type="GO" id="GO:0005524">
    <property type="term" value="F:ATP binding"/>
    <property type="evidence" value="ECO:0007669"/>
    <property type="project" value="UniProtKB-KW"/>
</dbReference>
<dbReference type="InterPro" id="IPR036426">
    <property type="entry name" value="Bulb-type_lectin_dom_sf"/>
</dbReference>
<dbReference type="InterPro" id="IPR000719">
    <property type="entry name" value="Prot_kinase_dom"/>
</dbReference>
<feature type="domain" description="Protein kinase" evidence="22">
    <location>
        <begin position="477"/>
        <end position="753"/>
    </location>
</feature>
<dbReference type="PROSITE" id="PS00108">
    <property type="entry name" value="PROTEIN_KINASE_ST"/>
    <property type="match status" value="1"/>
</dbReference>
<dbReference type="Proteomes" id="UP000008311">
    <property type="component" value="Unassembled WGS sequence"/>
</dbReference>
<evidence type="ECO:0000256" key="18">
    <source>
        <dbReference type="ARBA" id="ARBA00048679"/>
    </source>
</evidence>
<dbReference type="PROSITE" id="PS50011">
    <property type="entry name" value="PROTEIN_KINASE_DOM"/>
    <property type="match status" value="1"/>
</dbReference>
<dbReference type="FunFam" id="1.10.510.10:FF:000345">
    <property type="entry name" value="G-type lectin S-receptor-like serine/threonine-protein kinase"/>
    <property type="match status" value="1"/>
</dbReference>
<keyword evidence="16" id="KW-0325">Glycoprotein</keyword>
<dbReference type="FunFam" id="3.30.200.20:FF:000195">
    <property type="entry name" value="G-type lectin S-receptor-like serine/threonine-protein kinase"/>
    <property type="match status" value="1"/>
</dbReference>
<dbReference type="EC" id="2.7.11.1" evidence="19"/>
<evidence type="ECO:0000256" key="21">
    <source>
        <dbReference type="SAM" id="SignalP"/>
    </source>
</evidence>
<dbReference type="CDD" id="cd00028">
    <property type="entry name" value="B_lectin"/>
    <property type="match status" value="1"/>
</dbReference>
<dbReference type="STRING" id="3988.B9RQP5"/>
<dbReference type="InParanoid" id="B9RQP5"/>
<reference evidence="26" key="1">
    <citation type="journal article" date="2010" name="Nat. Biotechnol.">
        <title>Draft genome sequence of the oilseed species Ricinus communis.</title>
        <authorList>
            <person name="Chan A.P."/>
            <person name="Crabtree J."/>
            <person name="Zhao Q."/>
            <person name="Lorenzi H."/>
            <person name="Orvis J."/>
            <person name="Puiu D."/>
            <person name="Melake-Berhan A."/>
            <person name="Jones K.M."/>
            <person name="Redman J."/>
            <person name="Chen G."/>
            <person name="Cahoon E.B."/>
            <person name="Gedil M."/>
            <person name="Stanke M."/>
            <person name="Haas B.J."/>
            <person name="Wortman J.R."/>
            <person name="Fraser-Liggett C.M."/>
            <person name="Ravel J."/>
            <person name="Rabinowicz P.D."/>
        </authorList>
    </citation>
    <scope>NUCLEOTIDE SEQUENCE [LARGE SCALE GENOMIC DNA]</scope>
    <source>
        <strain evidence="26">cv. Hale</strain>
    </source>
</reference>
<dbReference type="InterPro" id="IPR008271">
    <property type="entry name" value="Ser/Thr_kinase_AS"/>
</dbReference>
<dbReference type="EMBL" id="EQ973801">
    <property type="protein sequence ID" value="EEF46484.1"/>
    <property type="molecule type" value="Genomic_DNA"/>
</dbReference>
<protein>
    <recommendedName>
        <fullName evidence="19">Receptor-like serine/threonine-protein kinase</fullName>
        <ecNumber evidence="19">2.7.11.1</ecNumber>
    </recommendedName>
</protein>
<feature type="signal peptide" evidence="21">
    <location>
        <begin position="1"/>
        <end position="26"/>
    </location>
</feature>
<dbReference type="PIRSF" id="PIRSF000641">
    <property type="entry name" value="SRK"/>
    <property type="match status" value="1"/>
</dbReference>
<comment type="catalytic activity">
    <reaction evidence="17 19">
        <text>L-threonyl-[protein] + ATP = O-phospho-L-threonyl-[protein] + ADP + H(+)</text>
        <dbReference type="Rhea" id="RHEA:46608"/>
        <dbReference type="Rhea" id="RHEA-COMP:11060"/>
        <dbReference type="Rhea" id="RHEA-COMP:11605"/>
        <dbReference type="ChEBI" id="CHEBI:15378"/>
        <dbReference type="ChEBI" id="CHEBI:30013"/>
        <dbReference type="ChEBI" id="CHEBI:30616"/>
        <dbReference type="ChEBI" id="CHEBI:61977"/>
        <dbReference type="ChEBI" id="CHEBI:456216"/>
        <dbReference type="EC" id="2.7.11.1"/>
    </reaction>
</comment>
<evidence type="ECO:0000256" key="3">
    <source>
        <dbReference type="ARBA" id="ARBA00022527"/>
    </source>
</evidence>
<comment type="subcellular location">
    <subcellularLocation>
        <location evidence="1">Cell membrane</location>
        <topology evidence="1">Single-pass type I membrane protein</topology>
    </subcellularLocation>
</comment>
<dbReference type="InterPro" id="IPR024171">
    <property type="entry name" value="SRK-like_kinase"/>
</dbReference>
<accession>B9RQP5</accession>
<dbReference type="GO" id="GO:0005886">
    <property type="term" value="C:plasma membrane"/>
    <property type="evidence" value="ECO:0000318"/>
    <property type="project" value="GO_Central"/>
</dbReference>
<keyword evidence="4" id="KW-0597">Phosphoprotein</keyword>
<keyword evidence="6 20" id="KW-0812">Transmembrane</keyword>
<keyword evidence="13 20" id="KW-0472">Membrane</keyword>
<evidence type="ECO:0000256" key="12">
    <source>
        <dbReference type="ARBA" id="ARBA00022989"/>
    </source>
</evidence>
<evidence type="ECO:0000256" key="17">
    <source>
        <dbReference type="ARBA" id="ARBA00047899"/>
    </source>
</evidence>
<evidence type="ECO:0000313" key="25">
    <source>
        <dbReference type="EMBL" id="EEF46484.1"/>
    </source>
</evidence>
<dbReference type="PROSITE" id="PS50927">
    <property type="entry name" value="BULB_LECTIN"/>
    <property type="match status" value="1"/>
</dbReference>
<evidence type="ECO:0000259" key="24">
    <source>
        <dbReference type="PROSITE" id="PS50948"/>
    </source>
</evidence>
<evidence type="ECO:0000256" key="8">
    <source>
        <dbReference type="ARBA" id="ARBA00022734"/>
    </source>
</evidence>
<keyword evidence="9 19" id="KW-0547">Nucleotide-binding</keyword>
<feature type="domain" description="Bulb-type lectin" evidence="23">
    <location>
        <begin position="28"/>
        <end position="152"/>
    </location>
</feature>
<organism evidence="25 26">
    <name type="scientific">Ricinus communis</name>
    <name type="common">Castor bean</name>
    <dbReference type="NCBI Taxonomy" id="3988"/>
    <lineage>
        <taxon>Eukaryota</taxon>
        <taxon>Viridiplantae</taxon>
        <taxon>Streptophyta</taxon>
        <taxon>Embryophyta</taxon>
        <taxon>Tracheophyta</taxon>
        <taxon>Spermatophyta</taxon>
        <taxon>Magnoliopsida</taxon>
        <taxon>eudicotyledons</taxon>
        <taxon>Gunneridae</taxon>
        <taxon>Pentapetalae</taxon>
        <taxon>rosids</taxon>
        <taxon>fabids</taxon>
        <taxon>Malpighiales</taxon>
        <taxon>Euphorbiaceae</taxon>
        <taxon>Acalyphoideae</taxon>
        <taxon>Acalypheae</taxon>
        <taxon>Ricinus</taxon>
    </lineage>
</organism>
<proteinExistence type="inferred from homology"/>
<evidence type="ECO:0000256" key="15">
    <source>
        <dbReference type="ARBA" id="ARBA00023170"/>
    </source>
</evidence>
<keyword evidence="7 21" id="KW-0732">Signal</keyword>
<dbReference type="SUPFAM" id="SSF56112">
    <property type="entry name" value="Protein kinase-like (PK-like)"/>
    <property type="match status" value="1"/>
</dbReference>
<dbReference type="SUPFAM" id="SSF51110">
    <property type="entry name" value="alpha-D-mannose-specific plant lectins"/>
    <property type="match status" value="1"/>
</dbReference>
<dbReference type="InterPro" id="IPR001245">
    <property type="entry name" value="Ser-Thr/Tyr_kinase_cat_dom"/>
</dbReference>
<keyword evidence="14" id="KW-1015">Disulfide bond</keyword>
<evidence type="ECO:0000256" key="6">
    <source>
        <dbReference type="ARBA" id="ARBA00022692"/>
    </source>
</evidence>
<evidence type="ECO:0000256" key="14">
    <source>
        <dbReference type="ARBA" id="ARBA00023157"/>
    </source>
</evidence>
<dbReference type="GO" id="GO:0004674">
    <property type="term" value="F:protein serine/threonine kinase activity"/>
    <property type="evidence" value="ECO:0000318"/>
    <property type="project" value="GO_Central"/>
</dbReference>
<comment type="similarity">
    <text evidence="19">Belongs to the protein kinase superfamily. Ser/Thr protein kinase family.</text>
</comment>
<dbReference type="SMART" id="SM00473">
    <property type="entry name" value="PAN_AP"/>
    <property type="match status" value="1"/>
</dbReference>
<keyword evidence="12 20" id="KW-1133">Transmembrane helix</keyword>
<feature type="chain" id="PRO_5002891216" description="Receptor-like serine/threonine-protein kinase" evidence="21">
    <location>
        <begin position="27"/>
        <end position="795"/>
    </location>
</feature>
<dbReference type="SMART" id="SM00108">
    <property type="entry name" value="B_lectin"/>
    <property type="match status" value="1"/>
</dbReference>
<dbReference type="GO" id="GO:0045087">
    <property type="term" value="P:innate immune response"/>
    <property type="evidence" value="ECO:0007669"/>
    <property type="project" value="UniProtKB-ARBA"/>
</dbReference>
<dbReference type="CDD" id="cd01098">
    <property type="entry name" value="PAN_AP_plant"/>
    <property type="match status" value="1"/>
</dbReference>
<dbReference type="eggNOG" id="ENOG502QTRQ">
    <property type="taxonomic scope" value="Eukaryota"/>
</dbReference>
<dbReference type="InterPro" id="IPR001480">
    <property type="entry name" value="Bulb-type_lectin_dom"/>
</dbReference>
<dbReference type="GO" id="GO:0030246">
    <property type="term" value="F:carbohydrate binding"/>
    <property type="evidence" value="ECO:0007669"/>
    <property type="project" value="UniProtKB-KW"/>
</dbReference>
<evidence type="ECO:0000256" key="9">
    <source>
        <dbReference type="ARBA" id="ARBA00022741"/>
    </source>
</evidence>
<evidence type="ECO:0000313" key="26">
    <source>
        <dbReference type="Proteomes" id="UP000008311"/>
    </source>
</evidence>
<dbReference type="GO" id="GO:0106310">
    <property type="term" value="F:protein serine kinase activity"/>
    <property type="evidence" value="ECO:0007669"/>
    <property type="project" value="RHEA"/>
</dbReference>
<feature type="domain" description="Apple" evidence="24">
    <location>
        <begin position="308"/>
        <end position="392"/>
    </location>
</feature>
<evidence type="ECO:0000256" key="11">
    <source>
        <dbReference type="ARBA" id="ARBA00022840"/>
    </source>
</evidence>
<evidence type="ECO:0000256" key="13">
    <source>
        <dbReference type="ARBA" id="ARBA00023136"/>
    </source>
</evidence>
<evidence type="ECO:0000256" key="5">
    <source>
        <dbReference type="ARBA" id="ARBA00022679"/>
    </source>
</evidence>
<dbReference type="CDD" id="cd14066">
    <property type="entry name" value="STKc_IRAK"/>
    <property type="match status" value="1"/>
</dbReference>
<sequence>MANMKKNLFLLSFSCFLLLLTRPSHSQTRTILQGGELKYDQELVSADGMFKLKFGTVGESGESSDSYLGIWYNYIEEKFPVWVANRDTPIFGNSGILTVDSQGNLKILRDKGRSIVLYSVQKAIYNAIATLEDTGNFILRELNSNGSIKQVLWQSFDYPTDTFLPGMKLGINLKTGQQWSVISWRSFESPARGTFVLGTDPDSKNQLVIWRQGHIYWASGSWVGQFSLLGGLSFNVLYNFSYFSDENESYFIYSINKANSIFPRLTINAEGVLIGFLKYDYHEEVKCITSYDYMSPTVGCLEQNLPNCRSPSDAFLFKPRTGYMYSDGFKYSDSENLTMIDCKLNCLKNCSCIAYASKNEDGTGCEIWRSARSFIGSSSDDSRKIYIFDEVNKWWLPVTITLGGIFLIPALCAFLYAIWKKCSRTGNGKTNLKNLWNELEGNALSLTTYDTLRTQKNEWDELHIFCFEIIAIATKYFKPENKLGEGGFGPVYKGKLLDGQEIAIKRLSRSSGQGLVEFKNEAILIAKLQHTNLVKLLGFCVDGEERILVYEYMPKKSLDIYLFDSHKKSELDWKKRFKIIDGITQGLLYLHKYSRLKVIHRDLKASNILLDDEMNPKISDFGMARIFGLKESEANTNRIVGTYGYMSPEYAMNGVVSTKTDVFSFGVLLLEIISGRKNTSFHYSECPINLIGYAWLLWKDNRGLELIDPKLDEFLPQNQVLRCIHIGLLCVQDHAADRPTVFDVVSMLSNETILLATPKQPAFFVNAVVQEPGEPRNRSDKCSINLVSISVMEAR</sequence>
<dbReference type="Pfam" id="PF01453">
    <property type="entry name" value="B_lectin"/>
    <property type="match status" value="1"/>
</dbReference>
<evidence type="ECO:0000256" key="19">
    <source>
        <dbReference type="PIRNR" id="PIRNR000641"/>
    </source>
</evidence>
<evidence type="ECO:0000256" key="2">
    <source>
        <dbReference type="ARBA" id="ARBA00022475"/>
    </source>
</evidence>
<dbReference type="PROSITE" id="PS50948">
    <property type="entry name" value="PAN"/>
    <property type="match status" value="1"/>
</dbReference>
<dbReference type="AlphaFoldDB" id="B9RQP5"/>
<keyword evidence="10 19" id="KW-0418">Kinase</keyword>
<keyword evidence="3 19" id="KW-0723">Serine/threonine-protein kinase</keyword>
<evidence type="ECO:0000256" key="10">
    <source>
        <dbReference type="ARBA" id="ARBA00022777"/>
    </source>
</evidence>
<dbReference type="PANTHER" id="PTHR27002">
    <property type="entry name" value="RECEPTOR-LIKE SERINE/THREONINE-PROTEIN KINASE SD1-8"/>
    <property type="match status" value="1"/>
</dbReference>
<keyword evidence="8" id="KW-0430">Lectin</keyword>